<dbReference type="GO" id="GO:0042026">
    <property type="term" value="P:protein refolding"/>
    <property type="evidence" value="ECO:0007669"/>
    <property type="project" value="EnsemblFungi"/>
</dbReference>
<comment type="similarity">
    <text evidence="2 7">Belongs to the GrpE family.</text>
</comment>
<dbReference type="SUPFAM" id="SSF58014">
    <property type="entry name" value="Coiled-coil domain of nucleotide exchange factor GrpE"/>
    <property type="match status" value="1"/>
</dbReference>
<dbReference type="InParanoid" id="A5DS54"/>
<dbReference type="eggNOG" id="KOG3003">
    <property type="taxonomic scope" value="Eukaryota"/>
</dbReference>
<dbReference type="PRINTS" id="PR00773">
    <property type="entry name" value="GRPEPROTEIN"/>
</dbReference>
<feature type="compositionally biased region" description="Basic and acidic residues" evidence="8">
    <location>
        <begin position="66"/>
        <end position="76"/>
    </location>
</feature>
<dbReference type="GO" id="GO:0001405">
    <property type="term" value="C:PAM complex, Tim23 associated import motor"/>
    <property type="evidence" value="ECO:0007669"/>
    <property type="project" value="EnsemblFungi"/>
</dbReference>
<name>A5DS54_LODEL</name>
<dbReference type="PANTHER" id="PTHR21237">
    <property type="entry name" value="GRPE PROTEIN"/>
    <property type="match status" value="1"/>
</dbReference>
<proteinExistence type="inferred from homology"/>
<dbReference type="FunFam" id="2.30.22.10:FF:000002">
    <property type="entry name" value="GrpE protein homolog"/>
    <property type="match status" value="1"/>
</dbReference>
<accession>A5DS54</accession>
<dbReference type="AlphaFoldDB" id="A5DS54"/>
<evidence type="ECO:0000313" key="9">
    <source>
        <dbReference type="EMBL" id="EDK42012.1"/>
    </source>
</evidence>
<evidence type="ECO:0000256" key="3">
    <source>
        <dbReference type="ARBA" id="ARBA00014521"/>
    </source>
</evidence>
<dbReference type="FunFam" id="3.90.20.20:FF:000011">
    <property type="entry name" value="GrpE protein homolog"/>
    <property type="match status" value="1"/>
</dbReference>
<protein>
    <recommendedName>
        <fullName evidence="3">GrpE protein homolog, mitochondrial</fullName>
    </recommendedName>
</protein>
<evidence type="ECO:0000256" key="8">
    <source>
        <dbReference type="SAM" id="MobiDB-lite"/>
    </source>
</evidence>
<dbReference type="Proteomes" id="UP000001996">
    <property type="component" value="Unassembled WGS sequence"/>
</dbReference>
<dbReference type="SUPFAM" id="SSF51064">
    <property type="entry name" value="Head domain of nucleotide exchange factor GrpE"/>
    <property type="match status" value="1"/>
</dbReference>
<comment type="subcellular location">
    <subcellularLocation>
        <location evidence="1">Mitochondrion matrix</location>
    </subcellularLocation>
</comment>
<dbReference type="InterPro" id="IPR000740">
    <property type="entry name" value="GrpE"/>
</dbReference>
<dbReference type="HAMAP" id="MF_01151">
    <property type="entry name" value="GrpE"/>
    <property type="match status" value="1"/>
</dbReference>
<dbReference type="InterPro" id="IPR013805">
    <property type="entry name" value="GrpE_CC"/>
</dbReference>
<evidence type="ECO:0000256" key="7">
    <source>
        <dbReference type="RuleBase" id="RU004478"/>
    </source>
</evidence>
<dbReference type="Pfam" id="PF01025">
    <property type="entry name" value="GrpE"/>
    <property type="match status" value="1"/>
</dbReference>
<evidence type="ECO:0000256" key="4">
    <source>
        <dbReference type="ARBA" id="ARBA00022946"/>
    </source>
</evidence>
<dbReference type="GO" id="GO:0030150">
    <property type="term" value="P:protein import into mitochondrial matrix"/>
    <property type="evidence" value="ECO:0007669"/>
    <property type="project" value="EnsemblFungi"/>
</dbReference>
<dbReference type="GO" id="GO:0042803">
    <property type="term" value="F:protein homodimerization activity"/>
    <property type="evidence" value="ECO:0007669"/>
    <property type="project" value="InterPro"/>
</dbReference>
<dbReference type="OMA" id="PHRHQAI"/>
<dbReference type="InterPro" id="IPR009012">
    <property type="entry name" value="GrpE_head"/>
</dbReference>
<keyword evidence="4" id="KW-0809">Transit peptide</keyword>
<dbReference type="FunCoup" id="A5DS54">
    <property type="interactions" value="839"/>
</dbReference>
<evidence type="ECO:0000256" key="6">
    <source>
        <dbReference type="ARBA" id="ARBA00023186"/>
    </source>
</evidence>
<keyword evidence="6" id="KW-0143">Chaperone</keyword>
<dbReference type="VEuPathDB" id="FungiDB:LELG_00190"/>
<dbReference type="GO" id="GO:0051087">
    <property type="term" value="F:protein-folding chaperone binding"/>
    <property type="evidence" value="ECO:0007669"/>
    <property type="project" value="InterPro"/>
</dbReference>
<dbReference type="PANTHER" id="PTHR21237:SF23">
    <property type="entry name" value="GRPE PROTEIN HOMOLOG, MITOCHONDRIAL"/>
    <property type="match status" value="1"/>
</dbReference>
<reference evidence="9 10" key="1">
    <citation type="journal article" date="2009" name="Nature">
        <title>Evolution of pathogenicity and sexual reproduction in eight Candida genomes.</title>
        <authorList>
            <person name="Butler G."/>
            <person name="Rasmussen M.D."/>
            <person name="Lin M.F."/>
            <person name="Santos M.A."/>
            <person name="Sakthikumar S."/>
            <person name="Munro C.A."/>
            <person name="Rheinbay E."/>
            <person name="Grabherr M."/>
            <person name="Forche A."/>
            <person name="Reedy J.L."/>
            <person name="Agrafioti I."/>
            <person name="Arnaud M.B."/>
            <person name="Bates S."/>
            <person name="Brown A.J."/>
            <person name="Brunke S."/>
            <person name="Costanzo M.C."/>
            <person name="Fitzpatrick D.A."/>
            <person name="de Groot P.W."/>
            <person name="Harris D."/>
            <person name="Hoyer L.L."/>
            <person name="Hube B."/>
            <person name="Klis F.M."/>
            <person name="Kodira C."/>
            <person name="Lennard N."/>
            <person name="Logue M.E."/>
            <person name="Martin R."/>
            <person name="Neiman A.M."/>
            <person name="Nikolaou E."/>
            <person name="Quail M.A."/>
            <person name="Quinn J."/>
            <person name="Santos M.C."/>
            <person name="Schmitzberger F.F."/>
            <person name="Sherlock G."/>
            <person name="Shah P."/>
            <person name="Silverstein K.A."/>
            <person name="Skrzypek M.S."/>
            <person name="Soll D."/>
            <person name="Staggs R."/>
            <person name="Stansfield I."/>
            <person name="Stumpf M.P."/>
            <person name="Sudbery P.E."/>
            <person name="Srikantha T."/>
            <person name="Zeng Q."/>
            <person name="Berman J."/>
            <person name="Berriman M."/>
            <person name="Heitman J."/>
            <person name="Gow N.A."/>
            <person name="Lorenz M.C."/>
            <person name="Birren B.W."/>
            <person name="Kellis M."/>
            <person name="Cuomo C.A."/>
        </authorList>
    </citation>
    <scope>NUCLEOTIDE SEQUENCE [LARGE SCALE GENOMIC DNA]</scope>
    <source>
        <strain evidence="10">ATCC 11503 / BCRC 21390 / CBS 2605 / JCM 1781 / NBRC 1676 / NRRL YB-4239</strain>
    </source>
</reference>
<gene>
    <name evidence="9" type="ORF">LELG_00190</name>
</gene>
<dbReference type="CDD" id="cd00446">
    <property type="entry name" value="GrpE"/>
    <property type="match status" value="1"/>
</dbReference>
<dbReference type="Gene3D" id="3.90.20.20">
    <property type="match status" value="1"/>
</dbReference>
<dbReference type="OrthoDB" id="201635at2759"/>
<dbReference type="HOGENOM" id="CLU_057217_0_0_1"/>
<dbReference type="GO" id="GO:0051082">
    <property type="term" value="F:unfolded protein binding"/>
    <property type="evidence" value="ECO:0007669"/>
    <property type="project" value="TreeGrafter"/>
</dbReference>
<evidence type="ECO:0000256" key="5">
    <source>
        <dbReference type="ARBA" id="ARBA00023128"/>
    </source>
</evidence>
<feature type="region of interest" description="Disordered" evidence="8">
    <location>
        <begin position="44"/>
        <end position="92"/>
    </location>
</feature>
<dbReference type="GeneID" id="5235517"/>
<keyword evidence="5" id="KW-0496">Mitochondrion</keyword>
<sequence length="253" mass="28527">MHRTFTHVLKRSIPPRPITLSSARSTCSPVYFNAQQVIGQRFNSTRASQNEQGDASSSSAAAPPPKNEEQTAEHNTEQAAPEAEAENVESPELIELREKLDKKDKDLAAMKNHYTRAKADFRHLQETTKVEVEKAKNFALQKFAKDLLESVDNFDLALGHVKQETLEKNTEVKNLYDGVNMTKDVFLKTLFKFGIKKIEPLDEPFDPNLHEAVFEAPHPDKTPGTVFFVQQNGFTLNDRVLRPAKVGLVKVEE</sequence>
<dbReference type="KEGG" id="lel:PVL30_000183"/>
<keyword evidence="10" id="KW-1185">Reference proteome</keyword>
<dbReference type="EMBL" id="CH981524">
    <property type="protein sequence ID" value="EDK42012.1"/>
    <property type="molecule type" value="Genomic_DNA"/>
</dbReference>
<dbReference type="STRING" id="379508.A5DS54"/>
<evidence type="ECO:0000256" key="1">
    <source>
        <dbReference type="ARBA" id="ARBA00004305"/>
    </source>
</evidence>
<feature type="compositionally biased region" description="Polar residues" evidence="8">
    <location>
        <begin position="44"/>
        <end position="54"/>
    </location>
</feature>
<evidence type="ECO:0000256" key="2">
    <source>
        <dbReference type="ARBA" id="ARBA00009054"/>
    </source>
</evidence>
<dbReference type="GO" id="GO:0000774">
    <property type="term" value="F:adenyl-nucleotide exchange factor activity"/>
    <property type="evidence" value="ECO:0007669"/>
    <property type="project" value="EnsemblFungi"/>
</dbReference>
<dbReference type="Gene3D" id="2.30.22.10">
    <property type="entry name" value="Head domain of nucleotide exchange factor GrpE"/>
    <property type="match status" value="1"/>
</dbReference>
<evidence type="ECO:0000313" key="10">
    <source>
        <dbReference type="Proteomes" id="UP000001996"/>
    </source>
</evidence>
<organism evidence="9 10">
    <name type="scientific">Lodderomyces elongisporus (strain ATCC 11503 / CBS 2605 / JCM 1781 / NBRC 1676 / NRRL YB-4239)</name>
    <name type="common">Yeast</name>
    <name type="synonym">Saccharomyces elongisporus</name>
    <dbReference type="NCBI Taxonomy" id="379508"/>
    <lineage>
        <taxon>Eukaryota</taxon>
        <taxon>Fungi</taxon>
        <taxon>Dikarya</taxon>
        <taxon>Ascomycota</taxon>
        <taxon>Saccharomycotina</taxon>
        <taxon>Pichiomycetes</taxon>
        <taxon>Debaryomycetaceae</taxon>
        <taxon>Candida/Lodderomyces clade</taxon>
        <taxon>Lodderomyces</taxon>
    </lineage>
</organism>